<evidence type="ECO:0000259" key="3">
    <source>
        <dbReference type="SMART" id="SM00822"/>
    </source>
</evidence>
<dbReference type="GO" id="GO:0048038">
    <property type="term" value="F:quinone binding"/>
    <property type="evidence" value="ECO:0007669"/>
    <property type="project" value="TreeGrafter"/>
</dbReference>
<dbReference type="Proteomes" id="UP000722791">
    <property type="component" value="Unassembled WGS sequence"/>
</dbReference>
<sequence>MLRRLANNWSYRTASLRQSNLSLRSRCSYSTEACTSSSPVYVVFGAYGGIGSELCARLAQQPGAVVVLAGRDSAKLEALRGRIGCEGPNLVADVKDSKQVEEVIGYTANKYGKIDGVANCVGSIILKSAHATTDAEFDQTVQLNLNSCFYILRAAVKKMMGTGGGSIVFCSSAVARHGIPNHEAIAAAKAGVVGLMLSAAATYAPKNIRINCVAPGLTRTPLAARITANASALKSSEAMHPLKRVGEADEVAAALEFLLNPRNTFITGQVLGVDGGLGSLKSQ</sequence>
<keyword evidence="2" id="KW-0560">Oxidoreductase</keyword>
<evidence type="ECO:0000256" key="1">
    <source>
        <dbReference type="ARBA" id="ARBA00006484"/>
    </source>
</evidence>
<dbReference type="GO" id="GO:0016616">
    <property type="term" value="F:oxidoreductase activity, acting on the CH-OH group of donors, NAD or NADP as acceptor"/>
    <property type="evidence" value="ECO:0007669"/>
    <property type="project" value="TreeGrafter"/>
</dbReference>
<feature type="domain" description="Ketoreductase" evidence="3">
    <location>
        <begin position="39"/>
        <end position="216"/>
    </location>
</feature>
<dbReference type="FunFam" id="3.40.50.720:FF:000084">
    <property type="entry name" value="Short-chain dehydrogenase reductase"/>
    <property type="match status" value="1"/>
</dbReference>
<dbReference type="SMART" id="SM00822">
    <property type="entry name" value="PKS_KR"/>
    <property type="match status" value="1"/>
</dbReference>
<dbReference type="Pfam" id="PF13561">
    <property type="entry name" value="adh_short_C2"/>
    <property type="match status" value="1"/>
</dbReference>
<keyword evidence="6" id="KW-1185">Reference proteome</keyword>
<dbReference type="PRINTS" id="PR00081">
    <property type="entry name" value="GDHRDH"/>
</dbReference>
<dbReference type="OrthoDB" id="417891at2759"/>
<dbReference type="Gene3D" id="3.40.50.720">
    <property type="entry name" value="NAD(P)-binding Rossmann-like Domain"/>
    <property type="match status" value="1"/>
</dbReference>
<proteinExistence type="inferred from homology"/>
<dbReference type="PANTHER" id="PTHR42760:SF133">
    <property type="entry name" value="3-OXOACYL-[ACYL-CARRIER-PROTEIN] REDUCTASE"/>
    <property type="match status" value="1"/>
</dbReference>
<dbReference type="CDD" id="cd05233">
    <property type="entry name" value="SDR_c"/>
    <property type="match status" value="1"/>
</dbReference>
<dbReference type="InterPro" id="IPR036291">
    <property type="entry name" value="NAD(P)-bd_dom_sf"/>
</dbReference>
<organism evidence="4 6">
    <name type="scientific">Volvox reticuliferus</name>
    <dbReference type="NCBI Taxonomy" id="1737510"/>
    <lineage>
        <taxon>Eukaryota</taxon>
        <taxon>Viridiplantae</taxon>
        <taxon>Chlorophyta</taxon>
        <taxon>core chlorophytes</taxon>
        <taxon>Chlorophyceae</taxon>
        <taxon>CS clade</taxon>
        <taxon>Chlamydomonadales</taxon>
        <taxon>Volvocaceae</taxon>
        <taxon>Volvox</taxon>
    </lineage>
</organism>
<evidence type="ECO:0000256" key="2">
    <source>
        <dbReference type="ARBA" id="ARBA00023002"/>
    </source>
</evidence>
<dbReference type="PANTHER" id="PTHR42760">
    <property type="entry name" value="SHORT-CHAIN DEHYDROGENASES/REDUCTASES FAMILY MEMBER"/>
    <property type="match status" value="1"/>
</dbReference>
<protein>
    <recommendedName>
        <fullName evidence="3">Ketoreductase domain-containing protein</fullName>
    </recommendedName>
</protein>
<evidence type="ECO:0000313" key="5">
    <source>
        <dbReference type="EMBL" id="GIL95679.1"/>
    </source>
</evidence>
<comment type="caution">
    <text evidence="4">The sequence shown here is derived from an EMBL/GenBank/DDBJ whole genome shotgun (WGS) entry which is preliminary data.</text>
</comment>
<comment type="similarity">
    <text evidence="1">Belongs to the short-chain dehydrogenases/reductases (SDR) family.</text>
</comment>
<dbReference type="EMBL" id="BNCP01000039">
    <property type="protein sequence ID" value="GIL87439.1"/>
    <property type="molecule type" value="Genomic_DNA"/>
</dbReference>
<evidence type="ECO:0000313" key="6">
    <source>
        <dbReference type="Proteomes" id="UP000747110"/>
    </source>
</evidence>
<accession>A0A8J4CPL9</accession>
<dbReference type="AlphaFoldDB" id="A0A8J4CPL9"/>
<dbReference type="InterPro" id="IPR002347">
    <property type="entry name" value="SDR_fam"/>
</dbReference>
<evidence type="ECO:0000313" key="4">
    <source>
        <dbReference type="EMBL" id="GIL87439.1"/>
    </source>
</evidence>
<dbReference type="SUPFAM" id="SSF51735">
    <property type="entry name" value="NAD(P)-binding Rossmann-fold domains"/>
    <property type="match status" value="1"/>
</dbReference>
<dbReference type="EMBL" id="BNCQ01000002">
    <property type="protein sequence ID" value="GIL95679.1"/>
    <property type="molecule type" value="Genomic_DNA"/>
</dbReference>
<name>A0A8J4CPL9_9CHLO</name>
<dbReference type="GO" id="GO:0006633">
    <property type="term" value="P:fatty acid biosynthetic process"/>
    <property type="evidence" value="ECO:0007669"/>
    <property type="project" value="TreeGrafter"/>
</dbReference>
<gene>
    <name evidence="4" type="ORF">Vretifemale_15545</name>
    <name evidence="5" type="ORF">Vretimale_1655</name>
</gene>
<reference evidence="4" key="1">
    <citation type="journal article" date="2021" name="Proc. Natl. Acad. Sci. U.S.A.">
        <title>Three genomes in the algal genus Volvox reveal the fate of a haploid sex-determining region after a transition to homothallism.</title>
        <authorList>
            <person name="Yamamoto K."/>
            <person name="Hamaji T."/>
            <person name="Kawai-Toyooka H."/>
            <person name="Matsuzaki R."/>
            <person name="Takahashi F."/>
            <person name="Nishimura Y."/>
            <person name="Kawachi M."/>
            <person name="Noguchi H."/>
            <person name="Minakuchi Y."/>
            <person name="Umen J.G."/>
            <person name="Toyoda A."/>
            <person name="Nozaki H."/>
        </authorList>
    </citation>
    <scope>NUCLEOTIDE SEQUENCE</scope>
    <source>
        <strain evidence="5">NIES-3785</strain>
        <strain evidence="4">NIES-3786</strain>
    </source>
</reference>
<dbReference type="Proteomes" id="UP000747110">
    <property type="component" value="Unassembled WGS sequence"/>
</dbReference>
<dbReference type="InterPro" id="IPR057326">
    <property type="entry name" value="KR_dom"/>
</dbReference>